<dbReference type="CDD" id="cd18829">
    <property type="entry name" value="GH43_BsArb43A-like"/>
    <property type="match status" value="1"/>
</dbReference>
<dbReference type="EC" id="3.2.1.99" evidence="5"/>
<name>A0A0D7X120_9BACL</name>
<comment type="catalytic activity">
    <reaction evidence="5">
        <text>Endohydrolysis of (1-&gt;5)-alpha-arabinofuranosidic linkages in (1-&gt;5)-arabinans.</text>
        <dbReference type="EC" id="3.2.1.99"/>
    </reaction>
</comment>
<dbReference type="AlphaFoldDB" id="A0A0D7X120"/>
<protein>
    <recommendedName>
        <fullName evidence="5">Endo-alpha-(1-&gt;5)-L-arabinanase</fullName>
        <ecNumber evidence="5">3.2.1.99</ecNumber>
    </recommendedName>
</protein>
<organism evidence="9 10">
    <name type="scientific">Paenibacillus terrae</name>
    <dbReference type="NCBI Taxonomy" id="159743"/>
    <lineage>
        <taxon>Bacteria</taxon>
        <taxon>Bacillati</taxon>
        <taxon>Bacillota</taxon>
        <taxon>Bacilli</taxon>
        <taxon>Bacillales</taxon>
        <taxon>Paenibacillaceae</taxon>
        <taxon>Paenibacillus</taxon>
    </lineage>
</organism>
<comment type="similarity">
    <text evidence="2 5">Belongs to the glycosyl hydrolase 43 family.</text>
</comment>
<evidence type="ECO:0000256" key="3">
    <source>
        <dbReference type="ARBA" id="ARBA00022801"/>
    </source>
</evidence>
<feature type="site" description="Important for catalytic activity, responsible for pKa modulation of the active site Glu and correct orientation of both the proton donor and substrate" evidence="7">
    <location>
        <position position="165"/>
    </location>
</feature>
<keyword evidence="8" id="KW-0732">Signal</keyword>
<dbReference type="PATRIC" id="fig|159743.3.peg.3495"/>
<evidence type="ECO:0000256" key="2">
    <source>
        <dbReference type="ARBA" id="ARBA00009865"/>
    </source>
</evidence>
<dbReference type="GO" id="GO:0046558">
    <property type="term" value="F:arabinan endo-1,5-alpha-L-arabinosidase activity"/>
    <property type="evidence" value="ECO:0007669"/>
    <property type="project" value="UniProtKB-EC"/>
</dbReference>
<dbReference type="PANTHER" id="PTHR43301">
    <property type="entry name" value="ARABINAN ENDO-1,5-ALPHA-L-ARABINOSIDASE"/>
    <property type="match status" value="1"/>
</dbReference>
<evidence type="ECO:0000256" key="6">
    <source>
        <dbReference type="PIRSR" id="PIRSR026534-1"/>
    </source>
</evidence>
<dbReference type="GO" id="GO:0031222">
    <property type="term" value="P:arabinan catabolic process"/>
    <property type="evidence" value="ECO:0007669"/>
    <property type="project" value="UniProtKB-UniPathway"/>
</dbReference>
<evidence type="ECO:0000313" key="10">
    <source>
        <dbReference type="Proteomes" id="UP000032534"/>
    </source>
</evidence>
<dbReference type="PANTHER" id="PTHR43301:SF3">
    <property type="entry name" value="ARABINAN ENDO-1,5-ALPHA-L-ARABINOSIDASE A-RELATED"/>
    <property type="match status" value="1"/>
</dbReference>
<feature type="active site" description="Proton donor" evidence="6">
    <location>
        <position position="215"/>
    </location>
</feature>
<accession>A0A0D7X120</accession>
<dbReference type="InterPro" id="IPR016840">
    <property type="entry name" value="Glyco_hydro_43_endo_a_Ara-ase"/>
</dbReference>
<comment type="pathway">
    <text evidence="1 5">Glycan metabolism; L-arabinan degradation.</text>
</comment>
<keyword evidence="10" id="KW-1185">Reference proteome</keyword>
<evidence type="ECO:0000256" key="5">
    <source>
        <dbReference type="PIRNR" id="PIRNR026534"/>
    </source>
</evidence>
<gene>
    <name evidence="9" type="ORF">QD47_15695</name>
</gene>
<keyword evidence="3 5" id="KW-0378">Hydrolase</keyword>
<evidence type="ECO:0000256" key="4">
    <source>
        <dbReference type="ARBA" id="ARBA00023295"/>
    </source>
</evidence>
<evidence type="ECO:0000256" key="1">
    <source>
        <dbReference type="ARBA" id="ARBA00004834"/>
    </source>
</evidence>
<comment type="caution">
    <text evidence="9">The sequence shown here is derived from an EMBL/GenBank/DDBJ whole genome shotgun (WGS) entry which is preliminary data.</text>
</comment>
<proteinExistence type="inferred from homology"/>
<sequence length="324" mass="35468">MLKSWKKSVRGKLARTAFAAVTSAALLLSVVPSASAEHWALTGDVAVHDPSITKEGNAWYIFSTGQGIQVQRSDDGRNFYRLPQIFLSPPSWWKSYVPNQTPNDVWAPDAQKYNGRVWVYYSISTFGSRTSAIGLTSATSIGAGSWRDDGLVLRTTQSDDYNAIDPNLVIDASGNPWLSFGSWNSGLKVTRLDKNTMKPTGQIYSIAKRTAGGLEAPHVTYRDGYYYLFASIDNCCQGVNSNYKIIYGRSTSITGPYVDKSGKKLMDGGGTVLDAGNDRWKGPGGQSIYNNSVIARHAYDATDNGNPKLLISDLKWDSAGWPTY</sequence>
<dbReference type="Proteomes" id="UP000032534">
    <property type="component" value="Unassembled WGS sequence"/>
</dbReference>
<dbReference type="Gene3D" id="2.115.10.20">
    <property type="entry name" value="Glycosyl hydrolase domain, family 43"/>
    <property type="match status" value="1"/>
</dbReference>
<dbReference type="InterPro" id="IPR023296">
    <property type="entry name" value="Glyco_hydro_beta-prop_sf"/>
</dbReference>
<dbReference type="UniPathway" id="UPA00667"/>
<dbReference type="EMBL" id="JTHP01000031">
    <property type="protein sequence ID" value="KJD44683.1"/>
    <property type="molecule type" value="Genomic_DNA"/>
</dbReference>
<dbReference type="Pfam" id="PF04616">
    <property type="entry name" value="Glyco_hydro_43"/>
    <property type="match status" value="1"/>
</dbReference>
<dbReference type="OrthoDB" id="9801455at2"/>
<feature type="active site" description="Proton acceptor" evidence="6">
    <location>
        <position position="49"/>
    </location>
</feature>
<feature type="signal peptide" evidence="8">
    <location>
        <begin position="1"/>
        <end position="36"/>
    </location>
</feature>
<feature type="chain" id="PRO_5002326150" description="Endo-alpha-(1-&gt;5)-L-arabinanase" evidence="8">
    <location>
        <begin position="37"/>
        <end position="324"/>
    </location>
</feature>
<evidence type="ECO:0000256" key="7">
    <source>
        <dbReference type="PIRSR" id="PIRSR606710-2"/>
    </source>
</evidence>
<evidence type="ECO:0000256" key="8">
    <source>
        <dbReference type="SAM" id="SignalP"/>
    </source>
</evidence>
<dbReference type="RefSeq" id="WP_044647031.1">
    <property type="nucleotide sequence ID" value="NZ_JTHP01000031.1"/>
</dbReference>
<dbReference type="InterPro" id="IPR050727">
    <property type="entry name" value="GH43_arabinanases"/>
</dbReference>
<dbReference type="InterPro" id="IPR006710">
    <property type="entry name" value="Glyco_hydro_43"/>
</dbReference>
<dbReference type="SUPFAM" id="SSF75005">
    <property type="entry name" value="Arabinanase/levansucrase/invertase"/>
    <property type="match status" value="1"/>
</dbReference>
<evidence type="ECO:0000313" key="9">
    <source>
        <dbReference type="EMBL" id="KJD44683.1"/>
    </source>
</evidence>
<reference evidence="9 10" key="1">
    <citation type="submission" date="2014-11" db="EMBL/GenBank/DDBJ databases">
        <title>Draft Genome Sequences of Paenibacillus polymyxa NRRL B-30509 and Paenibacillus terrae NRRL B-30644, Strains from a Poultry Environment that Produce Tridecaptin A and Paenicidins.</title>
        <authorList>
            <person name="van Belkum M.J."/>
            <person name="Lohans C.T."/>
            <person name="Vederas J.C."/>
        </authorList>
    </citation>
    <scope>NUCLEOTIDE SEQUENCE [LARGE SCALE GENOMIC DNA]</scope>
    <source>
        <strain evidence="9 10">NRRL B-30644</strain>
    </source>
</reference>
<keyword evidence="4 5" id="KW-0326">Glycosidase</keyword>
<dbReference type="PIRSF" id="PIRSF026534">
    <property type="entry name" value="Endo_alpha-L-arabinosidase"/>
    <property type="match status" value="1"/>
</dbReference>